<comment type="similarity">
    <text evidence="1">Belongs to the methylamine corrinoid protein family.</text>
</comment>
<evidence type="ECO:0000313" key="10">
    <source>
        <dbReference type="Proteomes" id="UP000296216"/>
    </source>
</evidence>
<comment type="cofactor">
    <cofactor evidence="6">
        <name>adenosylcob(III)alamin</name>
        <dbReference type="ChEBI" id="CHEBI:18408"/>
    </cofactor>
</comment>
<dbReference type="Pfam" id="PF02310">
    <property type="entry name" value="B12-binding"/>
    <property type="match status" value="1"/>
</dbReference>
<dbReference type="SMR" id="A0A4D6GVK6"/>
<dbReference type="GeneID" id="68694832"/>
<feature type="binding site" description="axial binding residue" evidence="6">
    <location>
        <position position="18"/>
    </location>
    <ligand>
        <name>adenosylcob(III)alamin</name>
        <dbReference type="ChEBI" id="CHEBI:18408"/>
    </ligand>
    <ligandPart>
        <name>Co</name>
        <dbReference type="ChEBI" id="CHEBI:27638"/>
    </ligandPart>
</feature>
<evidence type="ECO:0000313" key="8">
    <source>
        <dbReference type="EMBL" id="QCC45894.1"/>
    </source>
</evidence>
<feature type="binding site" evidence="6">
    <location>
        <begin position="63"/>
        <end position="65"/>
    </location>
    <ligand>
        <name>adenosylcob(III)alamin</name>
        <dbReference type="ChEBI" id="CHEBI:18408"/>
    </ligand>
</feature>
<dbReference type="GO" id="GO:0019670">
    <property type="term" value="P:anaerobic L-glutamate catabolic process"/>
    <property type="evidence" value="ECO:0007669"/>
    <property type="project" value="InterPro"/>
</dbReference>
<evidence type="ECO:0000313" key="11">
    <source>
        <dbReference type="Proteomes" id="UP000323075"/>
    </source>
</evidence>
<comment type="catalytic activity">
    <reaction evidence="6">
        <text>(2S,3S)-3-methyl-L-aspartate = L-glutamate</text>
        <dbReference type="Rhea" id="RHEA:12857"/>
        <dbReference type="ChEBI" id="CHEBI:29985"/>
        <dbReference type="ChEBI" id="CHEBI:58724"/>
        <dbReference type="EC" id="5.4.99.1"/>
    </reaction>
</comment>
<name>A0A4D6GVK6_HALS9</name>
<protein>
    <recommendedName>
        <fullName evidence="6">Glutamate mutase sigma subunit</fullName>
        <ecNumber evidence="6">5.4.99.1</ecNumber>
    </recommendedName>
    <alternativeName>
        <fullName evidence="6">Glutamate mutase S chain</fullName>
    </alternativeName>
    <alternativeName>
        <fullName evidence="6">Glutamate mutase small subunit</fullName>
    </alternativeName>
    <alternativeName>
        <fullName evidence="6">Methylaspartate mutase</fullName>
    </alternativeName>
</protein>
<dbReference type="InterPro" id="IPR006394">
    <property type="entry name" value="GlmS"/>
</dbReference>
<evidence type="ECO:0000256" key="6">
    <source>
        <dbReference type="HAMAP-Rule" id="MF_00526"/>
    </source>
</evidence>
<dbReference type="PROSITE" id="PS51332">
    <property type="entry name" value="B12_BINDING"/>
    <property type="match status" value="1"/>
</dbReference>
<keyword evidence="3 6" id="KW-0479">Metal-binding</keyword>
<dbReference type="Gene3D" id="3.40.50.280">
    <property type="entry name" value="Cobalamin-binding domain"/>
    <property type="match status" value="1"/>
</dbReference>
<dbReference type="EMBL" id="CP038631">
    <property type="protein sequence ID" value="QCC45894.1"/>
    <property type="molecule type" value="Genomic_DNA"/>
</dbReference>
<evidence type="ECO:0000313" key="9">
    <source>
        <dbReference type="EMBL" id="TYO82152.1"/>
    </source>
</evidence>
<dbReference type="InterPro" id="IPR006158">
    <property type="entry name" value="Cobalamin-bd"/>
</dbReference>
<dbReference type="HAMAP" id="MF_00526">
    <property type="entry name" value="Me_Asp_mutase_S"/>
    <property type="match status" value="1"/>
</dbReference>
<dbReference type="EMBL" id="VRYN01000001">
    <property type="protein sequence ID" value="TYO82152.1"/>
    <property type="molecule type" value="Genomic_DNA"/>
</dbReference>
<dbReference type="RefSeq" id="WP_010903701.1">
    <property type="nucleotide sequence ID" value="NZ_VRYN01000001.1"/>
</dbReference>
<comment type="similarity">
    <text evidence="6">Belongs to the methylaspartate mutase GlmS subunit family.</text>
</comment>
<dbReference type="UniPathway" id="UPA00561">
    <property type="reaction ID" value="UER00617"/>
</dbReference>
<sequence length="149" mass="15390">MSATDPTVVLGTIGSDAHAVGITLLDHALREAGFTVHNLGAQTAKTEFATAAADHDADAVLVSSLYGHAQQDCAGLHDQLAAAGVDATTVVGGNLAVGQTDFETVKQRFEEMGFDRVFSAQTGFEAVVDAVKTELDVDERSPTTTTLGA</sequence>
<reference evidence="8" key="3">
    <citation type="journal article" name="MicrobiologyOpen">
        <title>Whole-genome comparison between the type strain of Halobacterium salinarum (DSM 3754(T)) and the laboratory strains R1 and NRC-1.</title>
        <authorList>
            <person name="Pfeiffer F."/>
            <person name="Losensky G."/>
            <person name="Marchfelder A."/>
            <person name="Habermann B."/>
            <person name="Dyall-Smith M."/>
        </authorList>
    </citation>
    <scope>NUCLEOTIDE SEQUENCE</scope>
    <source>
        <strain evidence="8">91-R6</strain>
    </source>
</reference>
<comment type="subunit">
    <text evidence="6">Heterotetramer composed of 2 epsilon subunits (GlmE) and 2 sigma subunits (GlmS). GlmE exists as a homodimer and GlmS as a monomer.</text>
</comment>
<dbReference type="InterPro" id="IPR036724">
    <property type="entry name" value="Cobalamin-bd_sf"/>
</dbReference>
<dbReference type="GO" id="GO:0050097">
    <property type="term" value="F:methylaspartate mutase activity"/>
    <property type="evidence" value="ECO:0007669"/>
    <property type="project" value="UniProtKB-UniRule"/>
</dbReference>
<evidence type="ECO:0000259" key="7">
    <source>
        <dbReference type="PROSITE" id="PS51332"/>
    </source>
</evidence>
<gene>
    <name evidence="8" type="primary">mamA</name>
    <name evidence="6" type="synonym">glmS</name>
    <name evidence="9" type="ORF">APQ99_00670</name>
    <name evidence="8" type="ORF">HBSAL_11260</name>
</gene>
<dbReference type="AlphaFoldDB" id="A0A4D6GVK6"/>
<comment type="pathway">
    <text evidence="6">Amino-acid degradation; L-glutamate degradation via mesaconate pathway; acetate and pyruvate from L-glutamate: step 1/4.</text>
</comment>
<accession>A0A4D6GVK6</accession>
<evidence type="ECO:0000256" key="3">
    <source>
        <dbReference type="ARBA" id="ARBA00022723"/>
    </source>
</evidence>
<dbReference type="SUPFAM" id="SSF52242">
    <property type="entry name" value="Cobalamin (vitamin B12)-binding domain"/>
    <property type="match status" value="1"/>
</dbReference>
<evidence type="ECO:0000256" key="1">
    <source>
        <dbReference type="ARBA" id="ARBA00010854"/>
    </source>
</evidence>
<proteinExistence type="inferred from homology"/>
<dbReference type="GO" id="GO:0031419">
    <property type="term" value="F:cobalamin binding"/>
    <property type="evidence" value="ECO:0007669"/>
    <property type="project" value="UniProtKB-KW"/>
</dbReference>
<organism evidence="8 10">
    <name type="scientific">Halobacterium salinarum (strain ATCC 33171 / DSM 3754 / JCM 8978 / NBRC 102687 / NCIMB 764 / 91-R6)</name>
    <dbReference type="NCBI Taxonomy" id="2597657"/>
    <lineage>
        <taxon>Archaea</taxon>
        <taxon>Methanobacteriati</taxon>
        <taxon>Methanobacteriota</taxon>
        <taxon>Stenosarchaea group</taxon>
        <taxon>Halobacteria</taxon>
        <taxon>Halobacteriales</taxon>
        <taxon>Halobacteriaceae</taxon>
        <taxon>Halobacterium</taxon>
    </lineage>
</organism>
<dbReference type="Proteomes" id="UP000296216">
    <property type="component" value="Chromosome"/>
</dbReference>
<feature type="binding site" evidence="6">
    <location>
        <begin position="94"/>
        <end position="98"/>
    </location>
    <ligand>
        <name>adenosylcob(III)alamin</name>
        <dbReference type="ChEBI" id="CHEBI:18408"/>
    </ligand>
</feature>
<keyword evidence="5 6" id="KW-0170">Cobalt</keyword>
<dbReference type="GO" id="GO:0019553">
    <property type="term" value="P:L-glutamate catabolic process via L-citramalate"/>
    <property type="evidence" value="ECO:0007669"/>
    <property type="project" value="UniProtKB-UniRule"/>
</dbReference>
<keyword evidence="2 6" id="KW-0846">Cobalamin</keyword>
<dbReference type="Proteomes" id="UP000323075">
    <property type="component" value="Unassembled WGS sequence"/>
</dbReference>
<evidence type="ECO:0000256" key="4">
    <source>
        <dbReference type="ARBA" id="ARBA00023235"/>
    </source>
</evidence>
<keyword evidence="4 6" id="KW-0413">Isomerase</keyword>
<comment type="function">
    <text evidence="6">Catalyzes the carbon skeleton rearrangement of L-glutamate to L-threo-3-methylaspartate ((2S,3S)-3-methylaspartate).</text>
</comment>
<reference evidence="9 11" key="2">
    <citation type="submission" date="2019-07" db="EMBL/GenBank/DDBJ databases">
        <title>Genomic Encyclopedia of Archaeal and Bacterial Type Strains, Phase II (KMG-II): from individual species to whole genera.</title>
        <authorList>
            <person name="Goeker M."/>
        </authorList>
    </citation>
    <scope>NUCLEOTIDE SEQUENCE [LARGE SCALE GENOMIC DNA]</scope>
    <source>
        <strain evidence="9 11">DSM 3754</strain>
    </source>
</reference>
<dbReference type="NCBIfam" id="NF002612">
    <property type="entry name" value="PRK02261.1"/>
    <property type="match status" value="1"/>
</dbReference>
<dbReference type="NCBIfam" id="TIGR01501">
    <property type="entry name" value="MthylAspMutase"/>
    <property type="match status" value="1"/>
</dbReference>
<feature type="domain" description="B12-binding" evidence="7">
    <location>
        <begin position="5"/>
        <end position="138"/>
    </location>
</feature>
<dbReference type="EC" id="5.4.99.1" evidence="6"/>
<evidence type="ECO:0000256" key="2">
    <source>
        <dbReference type="ARBA" id="ARBA00022628"/>
    </source>
</evidence>
<dbReference type="GO" id="GO:0046872">
    <property type="term" value="F:metal ion binding"/>
    <property type="evidence" value="ECO:0007669"/>
    <property type="project" value="UniProtKB-KW"/>
</dbReference>
<reference evidence="8 10" key="1">
    <citation type="journal article" date="2019" name="Microbiol. Resour. Announc.">
        <title>The Genome Sequence of the Halobacterium salinarum Type Strain Is Closely Related to That of Laboratory Strains NRC-1 and R1.</title>
        <authorList>
            <person name="Pfeiffer F."/>
            <person name="Marchfelder A."/>
            <person name="Habermann B."/>
            <person name="Dyall-Smith M.L."/>
        </authorList>
    </citation>
    <scope>NUCLEOTIDE SEQUENCE [LARGE SCALE GENOMIC DNA]</scope>
    <source>
        <strain evidence="8">91-R6</strain>
        <strain evidence="10">ATCC 33171 / DSM 3754 / JCM 8978 / NBRC 102687 / NCIMB 764 / 91-R6</strain>
    </source>
</reference>
<feature type="binding site" evidence="6">
    <location>
        <begin position="15"/>
        <end position="19"/>
    </location>
    <ligand>
        <name>adenosylcob(III)alamin</name>
        <dbReference type="ChEBI" id="CHEBI:18408"/>
    </ligand>
</feature>
<evidence type="ECO:0000256" key="5">
    <source>
        <dbReference type="ARBA" id="ARBA00023285"/>
    </source>
</evidence>
<dbReference type="CDD" id="cd02072">
    <property type="entry name" value="Glm_B12_BD"/>
    <property type="match status" value="1"/>
</dbReference>